<reference evidence="1" key="1">
    <citation type="journal article" date="2023" name="Science">
        <title>Genome structures resolve the early diversification of teleost fishes.</title>
        <authorList>
            <person name="Parey E."/>
            <person name="Louis A."/>
            <person name="Montfort J."/>
            <person name="Bouchez O."/>
            <person name="Roques C."/>
            <person name="Iampietro C."/>
            <person name="Lluch J."/>
            <person name="Castinel A."/>
            <person name="Donnadieu C."/>
            <person name="Desvignes T."/>
            <person name="Floi Bucao C."/>
            <person name="Jouanno E."/>
            <person name="Wen M."/>
            <person name="Mejri S."/>
            <person name="Dirks R."/>
            <person name="Jansen H."/>
            <person name="Henkel C."/>
            <person name="Chen W.J."/>
            <person name="Zahm M."/>
            <person name="Cabau C."/>
            <person name="Klopp C."/>
            <person name="Thompson A.W."/>
            <person name="Robinson-Rechavi M."/>
            <person name="Braasch I."/>
            <person name="Lecointre G."/>
            <person name="Bobe J."/>
            <person name="Postlethwait J.H."/>
            <person name="Berthelot C."/>
            <person name="Roest Crollius H."/>
            <person name="Guiguen Y."/>
        </authorList>
    </citation>
    <scope>NUCLEOTIDE SEQUENCE</scope>
    <source>
        <strain evidence="1">NC1722</strain>
    </source>
</reference>
<organism evidence="1 2">
    <name type="scientific">Aldrovandia affinis</name>
    <dbReference type="NCBI Taxonomy" id="143900"/>
    <lineage>
        <taxon>Eukaryota</taxon>
        <taxon>Metazoa</taxon>
        <taxon>Chordata</taxon>
        <taxon>Craniata</taxon>
        <taxon>Vertebrata</taxon>
        <taxon>Euteleostomi</taxon>
        <taxon>Actinopterygii</taxon>
        <taxon>Neopterygii</taxon>
        <taxon>Teleostei</taxon>
        <taxon>Notacanthiformes</taxon>
        <taxon>Halosauridae</taxon>
        <taxon>Aldrovandia</taxon>
    </lineage>
</organism>
<sequence>MADNPSVQRRRSEGRTGSGLLLKAPVNLSEEQIVRESLNRLTSVTKAVTGNIRNINENLDRILKDKADIEELEMILLRLSKNH</sequence>
<evidence type="ECO:0000313" key="2">
    <source>
        <dbReference type="Proteomes" id="UP001221898"/>
    </source>
</evidence>
<accession>A0AAD7RHU1</accession>
<keyword evidence="2" id="KW-1185">Reference proteome</keyword>
<protein>
    <submittedName>
        <fullName evidence="1">Uncharacterized protein</fullName>
    </submittedName>
</protein>
<proteinExistence type="predicted"/>
<name>A0AAD7RHU1_9TELE</name>
<dbReference type="AlphaFoldDB" id="A0AAD7RHU1"/>
<comment type="caution">
    <text evidence="1">The sequence shown here is derived from an EMBL/GenBank/DDBJ whole genome shotgun (WGS) entry which is preliminary data.</text>
</comment>
<dbReference type="EMBL" id="JAINUG010000268">
    <property type="protein sequence ID" value="KAJ8384593.1"/>
    <property type="molecule type" value="Genomic_DNA"/>
</dbReference>
<gene>
    <name evidence="1" type="ORF">AAFF_G00200300</name>
</gene>
<evidence type="ECO:0000313" key="1">
    <source>
        <dbReference type="EMBL" id="KAJ8384593.1"/>
    </source>
</evidence>
<dbReference type="Proteomes" id="UP001221898">
    <property type="component" value="Unassembled WGS sequence"/>
</dbReference>